<feature type="chain" id="PRO_5030835038" description="Lipoprotein" evidence="7">
    <location>
        <begin position="24"/>
        <end position="271"/>
    </location>
</feature>
<dbReference type="AlphaFoldDB" id="A0A7T8BC00"/>
<comment type="similarity">
    <text evidence="6">Belongs to the nlpA lipoprotein family.</text>
</comment>
<keyword evidence="9" id="KW-1185">Reference proteome</keyword>
<dbReference type="Pfam" id="PF03180">
    <property type="entry name" value="Lipoprotein_9"/>
    <property type="match status" value="1"/>
</dbReference>
<evidence type="ECO:0000313" key="8">
    <source>
        <dbReference type="EMBL" id="QQO11087.1"/>
    </source>
</evidence>
<dbReference type="Gene3D" id="3.40.190.10">
    <property type="entry name" value="Periplasmic binding protein-like II"/>
    <property type="match status" value="2"/>
</dbReference>
<keyword evidence="5 6" id="KW-0449">Lipoprotein</keyword>
<dbReference type="EMBL" id="CP067089">
    <property type="protein sequence ID" value="QQO11087.1"/>
    <property type="molecule type" value="Genomic_DNA"/>
</dbReference>
<name>A0A7T8BC00_9SPIR</name>
<keyword evidence="4" id="KW-0564">Palmitate</keyword>
<dbReference type="RefSeq" id="WP_215628396.1">
    <property type="nucleotide sequence ID" value="NZ_CP067089.2"/>
</dbReference>
<dbReference type="InterPro" id="IPR004872">
    <property type="entry name" value="Lipoprotein_NlpA"/>
</dbReference>
<keyword evidence="2 7" id="KW-0732">Signal</keyword>
<dbReference type="KEGG" id="bhc:JFL75_09265"/>
<keyword evidence="3" id="KW-0472">Membrane</keyword>
<dbReference type="Proteomes" id="UP000595917">
    <property type="component" value="Chromosome"/>
</dbReference>
<sequence length="271" mass="28914">MKKYSVFCFLAVFAALCLSPLYAGGGGDKGSSANVLVVGATPVPHAELLNLVKADLAAQGIELRVVEFTDYVTPNMALDAGDLDANFFQHSPYLESFSAERNLPLVTAFAVHVEPLGFYSASLKNISDLKDGAVIAIPNDPTNEGRALLLLQARGLIKLSPQAGLQGTPMDITDNPKKLRFRELEAAQLPRSLGDVDGAIINGNYAMEAGLNPVQDALLIEGAESPYVNVVAVKKGNENDPRIKALESALRSQKIKEYILANYNGGVVAVF</sequence>
<dbReference type="CDD" id="cd13597">
    <property type="entry name" value="PBP2_lipoprotein_Tp32"/>
    <property type="match status" value="1"/>
</dbReference>
<evidence type="ECO:0000256" key="7">
    <source>
        <dbReference type="SAM" id="SignalP"/>
    </source>
</evidence>
<accession>A0A7T8BC00</accession>
<dbReference type="PANTHER" id="PTHR30429">
    <property type="entry name" value="D-METHIONINE-BINDING LIPOPROTEIN METQ"/>
    <property type="match status" value="1"/>
</dbReference>
<evidence type="ECO:0000256" key="1">
    <source>
        <dbReference type="ARBA" id="ARBA00004635"/>
    </source>
</evidence>
<evidence type="ECO:0000313" key="9">
    <source>
        <dbReference type="Proteomes" id="UP000595917"/>
    </source>
</evidence>
<gene>
    <name evidence="8" type="ORF">JFL75_09265</name>
</gene>
<comment type="subcellular location">
    <subcellularLocation>
        <location evidence="1">Membrane</location>
        <topology evidence="1">Lipid-anchor</topology>
    </subcellularLocation>
</comment>
<dbReference type="GO" id="GO:0016020">
    <property type="term" value="C:membrane"/>
    <property type="evidence" value="ECO:0007669"/>
    <property type="project" value="UniProtKB-SubCell"/>
</dbReference>
<feature type="signal peptide" evidence="7">
    <location>
        <begin position="1"/>
        <end position="23"/>
    </location>
</feature>
<evidence type="ECO:0000256" key="5">
    <source>
        <dbReference type="ARBA" id="ARBA00023288"/>
    </source>
</evidence>
<organism evidence="8 9">
    <name type="scientific">Breznakiella homolactica</name>
    <dbReference type="NCBI Taxonomy" id="2798577"/>
    <lineage>
        <taxon>Bacteria</taxon>
        <taxon>Pseudomonadati</taxon>
        <taxon>Spirochaetota</taxon>
        <taxon>Spirochaetia</taxon>
        <taxon>Spirochaetales</taxon>
        <taxon>Breznakiellaceae</taxon>
        <taxon>Breznakiella</taxon>
    </lineage>
</organism>
<protein>
    <recommendedName>
        <fullName evidence="6">Lipoprotein</fullName>
    </recommendedName>
</protein>
<evidence type="ECO:0000256" key="4">
    <source>
        <dbReference type="ARBA" id="ARBA00023139"/>
    </source>
</evidence>
<evidence type="ECO:0000256" key="6">
    <source>
        <dbReference type="PIRNR" id="PIRNR002854"/>
    </source>
</evidence>
<evidence type="ECO:0000256" key="2">
    <source>
        <dbReference type="ARBA" id="ARBA00022729"/>
    </source>
</evidence>
<reference evidence="8" key="1">
    <citation type="submission" date="2021-01" db="EMBL/GenBank/DDBJ databases">
        <title>Description of Breznakiella homolactica.</title>
        <authorList>
            <person name="Song Y."/>
            <person name="Brune A."/>
        </authorList>
    </citation>
    <scope>NUCLEOTIDE SEQUENCE</scope>
    <source>
        <strain evidence="8">RmG30</strain>
    </source>
</reference>
<evidence type="ECO:0000256" key="3">
    <source>
        <dbReference type="ARBA" id="ARBA00023136"/>
    </source>
</evidence>
<proteinExistence type="inferred from homology"/>
<dbReference type="SUPFAM" id="SSF53850">
    <property type="entry name" value="Periplasmic binding protein-like II"/>
    <property type="match status" value="1"/>
</dbReference>
<dbReference type="PANTHER" id="PTHR30429:SF0">
    <property type="entry name" value="METHIONINE-BINDING LIPOPROTEIN METQ"/>
    <property type="match status" value="1"/>
</dbReference>
<dbReference type="PIRSF" id="PIRSF002854">
    <property type="entry name" value="MetQ"/>
    <property type="match status" value="1"/>
</dbReference>